<protein>
    <submittedName>
        <fullName evidence="2">Uncharacterized protein</fullName>
    </submittedName>
</protein>
<dbReference type="OrthoDB" id="2003882at2"/>
<dbReference type="RefSeq" id="WP_160559573.1">
    <property type="nucleotide sequence ID" value="NZ_QZDT01000008.1"/>
</dbReference>
<evidence type="ECO:0000256" key="1">
    <source>
        <dbReference type="SAM" id="MobiDB-lite"/>
    </source>
</evidence>
<proteinExistence type="predicted"/>
<comment type="caution">
    <text evidence="2">The sequence shown here is derived from an EMBL/GenBank/DDBJ whole genome shotgun (WGS) entry which is preliminary data.</text>
</comment>
<accession>A0A9X5BF47</accession>
<feature type="region of interest" description="Disordered" evidence="1">
    <location>
        <begin position="23"/>
        <end position="44"/>
    </location>
</feature>
<reference evidence="2" key="1">
    <citation type="submission" date="2018-09" db="EMBL/GenBank/DDBJ databases">
        <title>Murine metabolic-syndrome-specific gut microbial biobank.</title>
        <authorList>
            <person name="Liu C."/>
        </authorList>
    </citation>
    <scope>NUCLEOTIDE SEQUENCE</scope>
    <source>
        <strain evidence="2">D42-62</strain>
    </source>
</reference>
<gene>
    <name evidence="2" type="ORF">D5281_07745</name>
</gene>
<sequence>MMQVGSNIKDGAKEAKYFDGRAFRSNGAGEQENDAIEGTGMDGGETVDFMEMLKGKKEEIIKKVVNGETEPKIQIGAQAFTEKEWDRLLKQFDSAEDAIKEKMREEYAKRFKKQTGQTKESDPDEEKKGPLSDSDTDIEELLRQIL</sequence>
<dbReference type="Proteomes" id="UP001154420">
    <property type="component" value="Unassembled WGS sequence"/>
</dbReference>
<feature type="compositionally biased region" description="Basic and acidic residues" evidence="1">
    <location>
        <begin position="119"/>
        <end position="130"/>
    </location>
</feature>
<organism evidence="2 3">
    <name type="scientific">Parablautia muri</name>
    <dbReference type="NCBI Taxonomy" id="2320879"/>
    <lineage>
        <taxon>Bacteria</taxon>
        <taxon>Bacillati</taxon>
        <taxon>Bacillota</taxon>
        <taxon>Clostridia</taxon>
        <taxon>Lachnospirales</taxon>
        <taxon>Lachnospiraceae</taxon>
        <taxon>Parablautia</taxon>
    </lineage>
</organism>
<evidence type="ECO:0000313" key="2">
    <source>
        <dbReference type="EMBL" id="NBJ92488.1"/>
    </source>
</evidence>
<dbReference type="AlphaFoldDB" id="A0A9X5BF47"/>
<dbReference type="EMBL" id="QZDT01000008">
    <property type="protein sequence ID" value="NBJ92488.1"/>
    <property type="molecule type" value="Genomic_DNA"/>
</dbReference>
<feature type="region of interest" description="Disordered" evidence="1">
    <location>
        <begin position="109"/>
        <end position="138"/>
    </location>
</feature>
<evidence type="ECO:0000313" key="3">
    <source>
        <dbReference type="Proteomes" id="UP001154420"/>
    </source>
</evidence>
<keyword evidence="3" id="KW-1185">Reference proteome</keyword>
<name>A0A9X5BF47_9FIRM</name>